<reference evidence="2 3" key="1">
    <citation type="submission" date="2023-08" db="EMBL/GenBank/DDBJ databases">
        <title>Black Yeasts Isolated from many extreme environments.</title>
        <authorList>
            <person name="Coleine C."/>
            <person name="Stajich J.E."/>
            <person name="Selbmann L."/>
        </authorList>
    </citation>
    <scope>NUCLEOTIDE SEQUENCE [LARGE SCALE GENOMIC DNA]</scope>
    <source>
        <strain evidence="2 3">CCFEE 5910</strain>
    </source>
</reference>
<organism evidence="2 3">
    <name type="scientific">Lithohypha guttulata</name>
    <dbReference type="NCBI Taxonomy" id="1690604"/>
    <lineage>
        <taxon>Eukaryota</taxon>
        <taxon>Fungi</taxon>
        <taxon>Dikarya</taxon>
        <taxon>Ascomycota</taxon>
        <taxon>Pezizomycotina</taxon>
        <taxon>Eurotiomycetes</taxon>
        <taxon>Chaetothyriomycetidae</taxon>
        <taxon>Chaetothyriales</taxon>
        <taxon>Trichomeriaceae</taxon>
        <taxon>Lithohypha</taxon>
    </lineage>
</organism>
<sequence length="353" mass="39570">MSNWKMNADWRFSFTTDTSNIASVPHNITTHFKDSSKVSKPNSRKQSPYHNLRRRVTTHLPSRTGPAVDHQIRAGNAQDRIYGAGIQPRPVSWHPDFAGGFSAQQPIFQHSEPQQWNASTNTAVAYGLFTPVPAPTMVESYLDCPNVPLNQMADQNMNLLHYDHQYFNTYHEYDQNINSYTPLSMSGVDTTNYQSRDMTWPMLPATGCTNFPTAPSSPAYLPIPELGQSFAETRFEEESSTEELVGLGLYDSPDQVRSANLLFNGSSPVRRKGLKLEESFEPTPEVDADEDDVEYDLAAGEDLFSLADVSRQLSESMVGNMPQPNTSSMHYYDYAPTQFLQHQTGHAVASGWI</sequence>
<proteinExistence type="predicted"/>
<name>A0AAN7YAV4_9EURO</name>
<keyword evidence="3" id="KW-1185">Reference proteome</keyword>
<feature type="region of interest" description="Disordered" evidence="1">
    <location>
        <begin position="32"/>
        <end position="56"/>
    </location>
</feature>
<feature type="compositionally biased region" description="Polar residues" evidence="1">
    <location>
        <begin position="38"/>
        <end position="49"/>
    </location>
</feature>
<protein>
    <submittedName>
        <fullName evidence="2">Uncharacterized protein</fullName>
    </submittedName>
</protein>
<evidence type="ECO:0000313" key="2">
    <source>
        <dbReference type="EMBL" id="KAK5085711.1"/>
    </source>
</evidence>
<comment type="caution">
    <text evidence="2">The sequence shown here is derived from an EMBL/GenBank/DDBJ whole genome shotgun (WGS) entry which is preliminary data.</text>
</comment>
<dbReference type="EMBL" id="JAVRRJ010000004">
    <property type="protein sequence ID" value="KAK5085711.1"/>
    <property type="molecule type" value="Genomic_DNA"/>
</dbReference>
<dbReference type="AlphaFoldDB" id="A0AAN7YAV4"/>
<evidence type="ECO:0000256" key="1">
    <source>
        <dbReference type="SAM" id="MobiDB-lite"/>
    </source>
</evidence>
<dbReference type="Proteomes" id="UP001309876">
    <property type="component" value="Unassembled WGS sequence"/>
</dbReference>
<accession>A0AAN7YAV4</accession>
<evidence type="ECO:0000313" key="3">
    <source>
        <dbReference type="Proteomes" id="UP001309876"/>
    </source>
</evidence>
<gene>
    <name evidence="2" type="ORF">LTR05_004999</name>
</gene>